<dbReference type="Gene3D" id="3.40.50.720">
    <property type="entry name" value="NAD(P)-binding Rossmann-like Domain"/>
    <property type="match status" value="1"/>
</dbReference>
<reference evidence="6" key="1">
    <citation type="submission" date="2020-08" db="EMBL/GenBank/DDBJ databases">
        <title>Genome public.</title>
        <authorList>
            <person name="Liu C."/>
            <person name="Sun Q."/>
        </authorList>
    </citation>
    <scope>NUCLEOTIDE SEQUENCE</scope>
    <source>
        <strain evidence="6">NSJ-63</strain>
    </source>
</reference>
<dbReference type="InterPro" id="IPR036291">
    <property type="entry name" value="NAD(P)-bd_dom_sf"/>
</dbReference>
<dbReference type="PANTHER" id="PTHR30524">
    <property type="entry name" value="MANNITOL-1-PHOSPHATE 5-DEHYDROGENASE"/>
    <property type="match status" value="1"/>
</dbReference>
<proteinExistence type="predicted"/>
<keyword evidence="7" id="KW-1185">Reference proteome</keyword>
<dbReference type="InterPro" id="IPR013328">
    <property type="entry name" value="6PGD_dom2"/>
</dbReference>
<organism evidence="6 7">
    <name type="scientific">Guopingia tenuis</name>
    <dbReference type="NCBI Taxonomy" id="2763656"/>
    <lineage>
        <taxon>Bacteria</taxon>
        <taxon>Bacillati</taxon>
        <taxon>Bacillota</taxon>
        <taxon>Clostridia</taxon>
        <taxon>Christensenellales</taxon>
        <taxon>Christensenellaceae</taxon>
        <taxon>Guopingia</taxon>
    </lineage>
</organism>
<comment type="caution">
    <text evidence="6">The sequence shown here is derived from an EMBL/GenBank/DDBJ whole genome shotgun (WGS) entry which is preliminary data.</text>
</comment>
<dbReference type="AlphaFoldDB" id="A0A926DKS5"/>
<gene>
    <name evidence="6" type="ORF">H8693_08145</name>
</gene>
<dbReference type="Pfam" id="PF01232">
    <property type="entry name" value="Mannitol_dh"/>
    <property type="match status" value="1"/>
</dbReference>
<feature type="domain" description="Mannitol dehydrogenase N-terminal" evidence="4">
    <location>
        <begin position="4"/>
        <end position="164"/>
    </location>
</feature>
<evidence type="ECO:0000256" key="2">
    <source>
        <dbReference type="ARBA" id="ARBA00023027"/>
    </source>
</evidence>
<comment type="catalytic activity">
    <reaction evidence="3">
        <text>D-mannitol 1-phosphate + NAD(+) = beta-D-fructose 6-phosphate + NADH + H(+)</text>
        <dbReference type="Rhea" id="RHEA:19661"/>
        <dbReference type="ChEBI" id="CHEBI:15378"/>
        <dbReference type="ChEBI" id="CHEBI:57540"/>
        <dbReference type="ChEBI" id="CHEBI:57634"/>
        <dbReference type="ChEBI" id="CHEBI:57945"/>
        <dbReference type="ChEBI" id="CHEBI:61381"/>
        <dbReference type="EC" id="1.1.1.17"/>
    </reaction>
</comment>
<evidence type="ECO:0000256" key="3">
    <source>
        <dbReference type="ARBA" id="ARBA00048615"/>
    </source>
</evidence>
<evidence type="ECO:0000313" key="6">
    <source>
        <dbReference type="EMBL" id="MBC8538905.1"/>
    </source>
</evidence>
<dbReference type="InterPro" id="IPR008927">
    <property type="entry name" value="6-PGluconate_DH-like_C_sf"/>
</dbReference>
<evidence type="ECO:0000259" key="5">
    <source>
        <dbReference type="Pfam" id="PF08125"/>
    </source>
</evidence>
<dbReference type="GO" id="GO:0019592">
    <property type="term" value="P:mannitol catabolic process"/>
    <property type="evidence" value="ECO:0007669"/>
    <property type="project" value="TreeGrafter"/>
</dbReference>
<dbReference type="Pfam" id="PF08125">
    <property type="entry name" value="Mannitol_dh_C"/>
    <property type="match status" value="1"/>
</dbReference>
<dbReference type="GO" id="GO:0005829">
    <property type="term" value="C:cytosol"/>
    <property type="evidence" value="ECO:0007669"/>
    <property type="project" value="TreeGrafter"/>
</dbReference>
<dbReference type="Gene3D" id="1.10.1040.10">
    <property type="entry name" value="N-(1-d-carboxylethyl)-l-norvaline Dehydrogenase, domain 2"/>
    <property type="match status" value="1"/>
</dbReference>
<dbReference type="RefSeq" id="WP_249280550.1">
    <property type="nucleotide sequence ID" value="NZ_JACRSS010000003.1"/>
</dbReference>
<dbReference type="GO" id="GO:0008926">
    <property type="term" value="F:mannitol-1-phosphate 5-dehydrogenase activity"/>
    <property type="evidence" value="ECO:0007669"/>
    <property type="project" value="UniProtKB-EC"/>
</dbReference>
<dbReference type="PANTHER" id="PTHR30524:SF0">
    <property type="entry name" value="ALTRONATE OXIDOREDUCTASE-RELATED"/>
    <property type="match status" value="1"/>
</dbReference>
<evidence type="ECO:0000256" key="1">
    <source>
        <dbReference type="ARBA" id="ARBA00023002"/>
    </source>
</evidence>
<dbReference type="InterPro" id="IPR013131">
    <property type="entry name" value="Mannitol_DH_N"/>
</dbReference>
<dbReference type="EMBL" id="JACRSS010000003">
    <property type="protein sequence ID" value="MBC8538905.1"/>
    <property type="molecule type" value="Genomic_DNA"/>
</dbReference>
<feature type="domain" description="Mannitol dehydrogenase C-terminal" evidence="5">
    <location>
        <begin position="210"/>
        <end position="381"/>
    </location>
</feature>
<dbReference type="SUPFAM" id="SSF48179">
    <property type="entry name" value="6-phosphogluconate dehydrogenase C-terminal domain-like"/>
    <property type="match status" value="1"/>
</dbReference>
<dbReference type="Proteomes" id="UP000617951">
    <property type="component" value="Unassembled WGS sequence"/>
</dbReference>
<evidence type="ECO:0000313" key="7">
    <source>
        <dbReference type="Proteomes" id="UP000617951"/>
    </source>
</evidence>
<dbReference type="SUPFAM" id="SSF51735">
    <property type="entry name" value="NAD(P)-binding Rossmann-fold domains"/>
    <property type="match status" value="1"/>
</dbReference>
<keyword evidence="1" id="KW-0560">Oxidoreductase</keyword>
<evidence type="ECO:0000259" key="4">
    <source>
        <dbReference type="Pfam" id="PF01232"/>
    </source>
</evidence>
<protein>
    <submittedName>
        <fullName evidence="6">Mannitol dehydrogenase</fullName>
    </submittedName>
</protein>
<keyword evidence="2" id="KW-0520">NAD</keyword>
<dbReference type="InterPro" id="IPR013118">
    <property type="entry name" value="Mannitol_DH_C"/>
</dbReference>
<accession>A0A926DKS5</accession>
<sequence length="387" mass="44209">MKSVLIVGAGMLGKGFIGEVFDEAENWHVSYLDKDPRVIENLKKPEGFTVECSYEDRTEHRVITDYDAFLTDEQFSAADAAIHADVIMMPLYPEDFDEAIAYLSKMLARRAKENPAQSLDIVCNTNYNHYMNHIRETFLKDLGSDEARKWFEDQVYLSDSIIRRSTIADDNAATNLRTMCCATLLIQPPLHNDLKDVPWMEQKDKIELLKDMKVYTINGMHATSAFAGYLKGYTLIEECMDDPEIVAMVNEVMEEASYGLTREFPITKEEIDDMCAFFYVKLDSPINDAILRVCWDPARKLGRNDRLTGNAMYCYEHGKEPVALMQSMANAMAYDDPRDPIAMEIQKKIQEKGIVQAISEVCGIPADHHITQCVAENYRKLMEKRAK</sequence>
<name>A0A926DKS5_9FIRM</name>